<reference evidence="3" key="1">
    <citation type="journal article" date="2019" name="Int. J. Syst. Evol. Microbiol.">
        <title>The Global Catalogue of Microorganisms (GCM) 10K type strain sequencing project: providing services to taxonomists for standard genome sequencing and annotation.</title>
        <authorList>
            <consortium name="The Broad Institute Genomics Platform"/>
            <consortium name="The Broad Institute Genome Sequencing Center for Infectious Disease"/>
            <person name="Wu L."/>
            <person name="Ma J."/>
        </authorList>
    </citation>
    <scope>NUCLEOTIDE SEQUENCE [LARGE SCALE GENOMIC DNA]</scope>
    <source>
        <strain evidence="3">JCM 18204</strain>
    </source>
</reference>
<protein>
    <recommendedName>
        <fullName evidence="1">NAD(P)-binding domain-containing protein</fullName>
    </recommendedName>
</protein>
<evidence type="ECO:0000259" key="1">
    <source>
        <dbReference type="Pfam" id="PF13460"/>
    </source>
</evidence>
<dbReference type="PANTHER" id="PTHR14097">
    <property type="entry name" value="OXIDOREDUCTASE HTATIP2"/>
    <property type="match status" value="1"/>
</dbReference>
<dbReference type="EMBL" id="BAABJE010000007">
    <property type="protein sequence ID" value="GAA4791994.1"/>
    <property type="molecule type" value="Genomic_DNA"/>
</dbReference>
<name>A0ABP9BAR3_9GAMM</name>
<gene>
    <name evidence="2" type="ORF">GCM10023307_16650</name>
</gene>
<dbReference type="InterPro" id="IPR036291">
    <property type="entry name" value="NAD(P)-bd_dom_sf"/>
</dbReference>
<dbReference type="PANTHER" id="PTHR14097:SF7">
    <property type="entry name" value="OXIDOREDUCTASE HTATIP2"/>
    <property type="match status" value="1"/>
</dbReference>
<sequence>MSRILIAGATGLVGRHALALALADPRVSRIVAPTRRALPAHAKLENPVVDFEALPAQAPWWSVDGVVCALGTTIRDAGSQAAFRRVDVDYVLAVAANARDAGARAFALNSSLGADAGARGFYLRCKGEAERGVEALGYPSLTIVRPSIIGGERERRRPMEHLGMVALRALEPLVPKRYRVAPSERIARCLLDAALTATPGVRIVESEAI</sequence>
<proteinExistence type="predicted"/>
<dbReference type="RefSeq" id="WP_345302860.1">
    <property type="nucleotide sequence ID" value="NZ_BAABJE010000007.1"/>
</dbReference>
<dbReference type="InterPro" id="IPR016040">
    <property type="entry name" value="NAD(P)-bd_dom"/>
</dbReference>
<comment type="caution">
    <text evidence="2">The sequence shown here is derived from an EMBL/GenBank/DDBJ whole genome shotgun (WGS) entry which is preliminary data.</text>
</comment>
<organism evidence="2 3">
    <name type="scientific">Lysobacter hankyongensis</name>
    <dbReference type="NCBI Taxonomy" id="1176535"/>
    <lineage>
        <taxon>Bacteria</taxon>
        <taxon>Pseudomonadati</taxon>
        <taxon>Pseudomonadota</taxon>
        <taxon>Gammaproteobacteria</taxon>
        <taxon>Lysobacterales</taxon>
        <taxon>Lysobacteraceae</taxon>
        <taxon>Lysobacter</taxon>
    </lineage>
</organism>
<feature type="domain" description="NAD(P)-binding" evidence="1">
    <location>
        <begin position="8"/>
        <end position="152"/>
    </location>
</feature>
<accession>A0ABP9BAR3</accession>
<keyword evidence="3" id="KW-1185">Reference proteome</keyword>
<evidence type="ECO:0000313" key="3">
    <source>
        <dbReference type="Proteomes" id="UP001499959"/>
    </source>
</evidence>
<dbReference type="Proteomes" id="UP001499959">
    <property type="component" value="Unassembled WGS sequence"/>
</dbReference>
<evidence type="ECO:0000313" key="2">
    <source>
        <dbReference type="EMBL" id="GAA4791994.1"/>
    </source>
</evidence>
<dbReference type="Gene3D" id="3.40.50.720">
    <property type="entry name" value="NAD(P)-binding Rossmann-like Domain"/>
    <property type="match status" value="1"/>
</dbReference>
<dbReference type="Pfam" id="PF13460">
    <property type="entry name" value="NAD_binding_10"/>
    <property type="match status" value="1"/>
</dbReference>
<dbReference type="SUPFAM" id="SSF51735">
    <property type="entry name" value="NAD(P)-binding Rossmann-fold domains"/>
    <property type="match status" value="1"/>
</dbReference>